<dbReference type="InterPro" id="IPR051559">
    <property type="entry name" value="HIF_prolyl_hydroxylases"/>
</dbReference>
<keyword evidence="5" id="KW-0560">Oxidoreductase</keyword>
<dbReference type="InterPro" id="IPR005123">
    <property type="entry name" value="Oxoglu/Fe-dep_dioxygenase_dom"/>
</dbReference>
<comment type="cofactor">
    <cofactor evidence="1">
        <name>L-ascorbate</name>
        <dbReference type="ChEBI" id="CHEBI:38290"/>
    </cofactor>
</comment>
<evidence type="ECO:0000256" key="3">
    <source>
        <dbReference type="ARBA" id="ARBA00022896"/>
    </source>
</evidence>
<organism evidence="8 9">
    <name type="scientific">Panacagrimonas perspica</name>
    <dbReference type="NCBI Taxonomy" id="381431"/>
    <lineage>
        <taxon>Bacteria</taxon>
        <taxon>Pseudomonadati</taxon>
        <taxon>Pseudomonadota</taxon>
        <taxon>Gammaproteobacteria</taxon>
        <taxon>Nevskiales</taxon>
        <taxon>Nevskiaceae</taxon>
        <taxon>Panacagrimonas</taxon>
    </lineage>
</organism>
<keyword evidence="6" id="KW-0408">Iron</keyword>
<dbReference type="InterPro" id="IPR044862">
    <property type="entry name" value="Pro_4_hyd_alph_FE2OG_OXY"/>
</dbReference>
<comment type="caution">
    <text evidence="8">The sequence shown here is derived from an EMBL/GenBank/DDBJ whole genome shotgun (WGS) entry which is preliminary data.</text>
</comment>
<dbReference type="GO" id="GO:0031418">
    <property type="term" value="F:L-ascorbic acid binding"/>
    <property type="evidence" value="ECO:0007669"/>
    <property type="project" value="UniProtKB-KW"/>
</dbReference>
<protein>
    <submittedName>
        <fullName evidence="8">2-oxoglutarate-Fe(II)-dependent oxygenase superfamily protein</fullName>
    </submittedName>
</protein>
<accession>A0A4R7P463</accession>
<feature type="domain" description="Fe2OG dioxygenase" evidence="7">
    <location>
        <begin position="175"/>
        <end position="289"/>
    </location>
</feature>
<dbReference type="InterPro" id="IPR006620">
    <property type="entry name" value="Pro_4_hyd_alph"/>
</dbReference>
<dbReference type="GO" id="GO:0051213">
    <property type="term" value="F:dioxygenase activity"/>
    <property type="evidence" value="ECO:0007669"/>
    <property type="project" value="UniProtKB-KW"/>
</dbReference>
<evidence type="ECO:0000259" key="7">
    <source>
        <dbReference type="PROSITE" id="PS51471"/>
    </source>
</evidence>
<evidence type="ECO:0000256" key="4">
    <source>
        <dbReference type="ARBA" id="ARBA00022964"/>
    </source>
</evidence>
<dbReference type="PANTHER" id="PTHR12907">
    <property type="entry name" value="EGL NINE HOMOLOG-RELATED"/>
    <property type="match status" value="1"/>
</dbReference>
<gene>
    <name evidence="8" type="ORF">DFR24_2599</name>
</gene>
<dbReference type="AlphaFoldDB" id="A0A4R7P463"/>
<dbReference type="Gene3D" id="2.60.120.620">
    <property type="entry name" value="q2cbj1_9rhob like domain"/>
    <property type="match status" value="1"/>
</dbReference>
<name>A0A4R7P463_9GAMM</name>
<sequence>MTQTVDDGNADGAETVRITVLLEGGHRETVTVSLQDPQLEILMRQLGAPDPGLRLLQLPVREGQAMLAVRSDRIVGVVSEPPMHMDLSDEPLAAPAVEVSKVFVKDDFLPSEQLKRVYAYALKNAGRFVETSTSSTDRDYRQSEVLFDFPEIAEDIRTRIRKLLPEVHAALGCAPLSSTIEVQMTAHNDGNYYKVHNDNGSEDTARRELTFVYYFHGKPKKFTGGELRVFDSVIRERRYVAAESSQLVTPDDNRIVFFLSRYLHEVQEIRCPSHRFEDGRFTINGWVHQL</sequence>
<dbReference type="RefSeq" id="WP_168710404.1">
    <property type="nucleotide sequence ID" value="NZ_MWIN01000005.1"/>
</dbReference>
<dbReference type="SMART" id="SM00702">
    <property type="entry name" value="P4Hc"/>
    <property type="match status" value="1"/>
</dbReference>
<dbReference type="GO" id="GO:0005506">
    <property type="term" value="F:iron ion binding"/>
    <property type="evidence" value="ECO:0007669"/>
    <property type="project" value="InterPro"/>
</dbReference>
<keyword evidence="3" id="KW-0847">Vitamin C</keyword>
<evidence type="ECO:0000313" key="9">
    <source>
        <dbReference type="Proteomes" id="UP000295341"/>
    </source>
</evidence>
<evidence type="ECO:0000256" key="5">
    <source>
        <dbReference type="ARBA" id="ARBA00023002"/>
    </source>
</evidence>
<evidence type="ECO:0000256" key="2">
    <source>
        <dbReference type="ARBA" id="ARBA00022723"/>
    </source>
</evidence>
<evidence type="ECO:0000256" key="1">
    <source>
        <dbReference type="ARBA" id="ARBA00001961"/>
    </source>
</evidence>
<evidence type="ECO:0000313" key="8">
    <source>
        <dbReference type="EMBL" id="TDU28232.1"/>
    </source>
</evidence>
<keyword evidence="9" id="KW-1185">Reference proteome</keyword>
<keyword evidence="4" id="KW-0223">Dioxygenase</keyword>
<dbReference type="PANTHER" id="PTHR12907:SF26">
    <property type="entry name" value="HIF PROLYL HYDROXYLASE, ISOFORM C"/>
    <property type="match status" value="1"/>
</dbReference>
<dbReference type="Proteomes" id="UP000295341">
    <property type="component" value="Unassembled WGS sequence"/>
</dbReference>
<keyword evidence="2" id="KW-0479">Metal-binding</keyword>
<reference evidence="8 9" key="1">
    <citation type="submission" date="2019-03" db="EMBL/GenBank/DDBJ databases">
        <title>Genomic Encyclopedia of Type Strains, Phase IV (KMG-IV): sequencing the most valuable type-strain genomes for metagenomic binning, comparative biology and taxonomic classification.</title>
        <authorList>
            <person name="Goeker M."/>
        </authorList>
    </citation>
    <scope>NUCLEOTIDE SEQUENCE [LARGE SCALE GENOMIC DNA]</scope>
    <source>
        <strain evidence="8 9">DSM 26377</strain>
    </source>
</reference>
<dbReference type="EMBL" id="SOBT01000009">
    <property type="protein sequence ID" value="TDU28232.1"/>
    <property type="molecule type" value="Genomic_DNA"/>
</dbReference>
<proteinExistence type="predicted"/>
<dbReference type="Pfam" id="PF13640">
    <property type="entry name" value="2OG-FeII_Oxy_3"/>
    <property type="match status" value="1"/>
</dbReference>
<evidence type="ECO:0000256" key="6">
    <source>
        <dbReference type="ARBA" id="ARBA00023004"/>
    </source>
</evidence>
<dbReference type="GO" id="GO:0016705">
    <property type="term" value="F:oxidoreductase activity, acting on paired donors, with incorporation or reduction of molecular oxygen"/>
    <property type="evidence" value="ECO:0007669"/>
    <property type="project" value="InterPro"/>
</dbReference>
<dbReference type="PROSITE" id="PS51471">
    <property type="entry name" value="FE2OG_OXY"/>
    <property type="match status" value="1"/>
</dbReference>